<dbReference type="InterPro" id="IPR013196">
    <property type="entry name" value="HTH_11"/>
</dbReference>
<dbReference type="EMBL" id="DXEQ01000041">
    <property type="protein sequence ID" value="HIX71686.1"/>
    <property type="molecule type" value="Genomic_DNA"/>
</dbReference>
<gene>
    <name evidence="4" type="ORF">H9849_01555</name>
</gene>
<feature type="binding site" evidence="1">
    <location>
        <position position="149"/>
    </location>
    <ligand>
        <name>Ni(2+)</name>
        <dbReference type="ChEBI" id="CHEBI:49786"/>
    </ligand>
</feature>
<dbReference type="AlphaFoldDB" id="A0A9D1X3A8"/>
<reference evidence="4" key="1">
    <citation type="journal article" date="2021" name="PeerJ">
        <title>Extensive microbial diversity within the chicken gut microbiome revealed by metagenomics and culture.</title>
        <authorList>
            <person name="Gilroy R."/>
            <person name="Ravi A."/>
            <person name="Getino M."/>
            <person name="Pursley I."/>
            <person name="Horton D.L."/>
            <person name="Alikhan N.F."/>
            <person name="Baker D."/>
            <person name="Gharbi K."/>
            <person name="Hall N."/>
            <person name="Watson M."/>
            <person name="Adriaenssens E.M."/>
            <person name="Foster-Nyarko E."/>
            <person name="Jarju S."/>
            <person name="Secka A."/>
            <person name="Antonio M."/>
            <person name="Oren A."/>
            <person name="Chaudhuri R.R."/>
            <person name="La Ragione R."/>
            <person name="Hildebrand F."/>
            <person name="Pallen M.J."/>
        </authorList>
    </citation>
    <scope>NUCLEOTIDE SEQUENCE</scope>
    <source>
        <strain evidence="4">ChiSxjej3B15-1167</strain>
    </source>
</reference>
<feature type="domain" description="Helix-turn-helix type 11" evidence="3">
    <location>
        <begin position="10"/>
        <end position="62"/>
    </location>
</feature>
<dbReference type="Pfam" id="PF02829">
    <property type="entry name" value="3H"/>
    <property type="match status" value="1"/>
</dbReference>
<evidence type="ECO:0000313" key="5">
    <source>
        <dbReference type="Proteomes" id="UP000886805"/>
    </source>
</evidence>
<dbReference type="InterPro" id="IPR035922">
    <property type="entry name" value="3H_dom_sf"/>
</dbReference>
<proteinExistence type="predicted"/>
<dbReference type="SUPFAM" id="SSF46785">
    <property type="entry name" value="Winged helix' DNA-binding domain"/>
    <property type="match status" value="1"/>
</dbReference>
<feature type="binding site" evidence="1">
    <location>
        <position position="88"/>
    </location>
    <ligand>
        <name>Ni(2+)</name>
        <dbReference type="ChEBI" id="CHEBI:49786"/>
    </ligand>
</feature>
<dbReference type="PANTHER" id="PTHR40068">
    <property type="entry name" value="TRANSCRIPTION REPRESSOR NIAR-RELATED"/>
    <property type="match status" value="1"/>
</dbReference>
<dbReference type="Proteomes" id="UP000886805">
    <property type="component" value="Unassembled WGS sequence"/>
</dbReference>
<accession>A0A9D1X3A8</accession>
<feature type="binding site" evidence="1">
    <location>
        <position position="80"/>
    </location>
    <ligand>
        <name>Ni(2+)</name>
        <dbReference type="ChEBI" id="CHEBI:49786"/>
    </ligand>
</feature>
<keyword evidence="1" id="KW-0533">Nickel</keyword>
<comment type="caution">
    <text evidence="4">The sequence shown here is derived from an EMBL/GenBank/DDBJ whole genome shotgun (WGS) entry which is preliminary data.</text>
</comment>
<evidence type="ECO:0000256" key="1">
    <source>
        <dbReference type="PIRSR" id="PIRSR037847-1"/>
    </source>
</evidence>
<dbReference type="Gene3D" id="3.30.1340.20">
    <property type="entry name" value="3H domain"/>
    <property type="match status" value="1"/>
</dbReference>
<keyword evidence="1" id="KW-0479">Metal-binding</keyword>
<dbReference type="InterPro" id="IPR026043">
    <property type="entry name" value="NadR"/>
</dbReference>
<dbReference type="InterPro" id="IPR036390">
    <property type="entry name" value="WH_DNA-bd_sf"/>
</dbReference>
<dbReference type="PANTHER" id="PTHR40068:SF1">
    <property type="entry name" value="TRANSCRIPTION REPRESSOR NIAR-RELATED"/>
    <property type="match status" value="1"/>
</dbReference>
<dbReference type="InterPro" id="IPR036388">
    <property type="entry name" value="WH-like_DNA-bd_sf"/>
</dbReference>
<name>A0A9D1X3A8_9FIRM</name>
<feature type="domain" description="3H" evidence="2">
    <location>
        <begin position="77"/>
        <end position="172"/>
    </location>
</feature>
<dbReference type="SUPFAM" id="SSF75500">
    <property type="entry name" value="Putative transcriptional regulator TM1602, C-terminal domain"/>
    <property type="match status" value="1"/>
</dbReference>
<dbReference type="Pfam" id="PF08279">
    <property type="entry name" value="HTH_11"/>
    <property type="match status" value="1"/>
</dbReference>
<reference evidence="4" key="2">
    <citation type="submission" date="2021-04" db="EMBL/GenBank/DDBJ databases">
        <authorList>
            <person name="Gilroy R."/>
        </authorList>
    </citation>
    <scope>NUCLEOTIDE SEQUENCE</scope>
    <source>
        <strain evidence="4">ChiSxjej3B15-1167</strain>
    </source>
</reference>
<protein>
    <submittedName>
        <fullName evidence="4">Transcription repressor NadR</fullName>
    </submittedName>
</protein>
<organism evidence="4 5">
    <name type="scientific">Candidatus Anaerobutyricum stercoripullorum</name>
    <dbReference type="NCBI Taxonomy" id="2838456"/>
    <lineage>
        <taxon>Bacteria</taxon>
        <taxon>Bacillati</taxon>
        <taxon>Bacillota</taxon>
        <taxon>Clostridia</taxon>
        <taxon>Lachnospirales</taxon>
        <taxon>Lachnospiraceae</taxon>
        <taxon>Anaerobutyricum</taxon>
    </lineage>
</organism>
<feature type="binding site" evidence="1">
    <location>
        <position position="147"/>
    </location>
    <ligand>
        <name>Ni(2+)</name>
        <dbReference type="ChEBI" id="CHEBI:49786"/>
    </ligand>
</feature>
<dbReference type="Gene3D" id="1.10.10.10">
    <property type="entry name" value="Winged helix-like DNA-binding domain superfamily/Winged helix DNA-binding domain"/>
    <property type="match status" value="1"/>
</dbReference>
<dbReference type="PIRSF" id="PIRSF037847">
    <property type="entry name" value="NiaR"/>
    <property type="match status" value="1"/>
</dbReference>
<evidence type="ECO:0000259" key="2">
    <source>
        <dbReference type="Pfam" id="PF02829"/>
    </source>
</evidence>
<dbReference type="InterPro" id="IPR004173">
    <property type="entry name" value="3H_domain"/>
</dbReference>
<evidence type="ECO:0000259" key="3">
    <source>
        <dbReference type="Pfam" id="PF08279"/>
    </source>
</evidence>
<evidence type="ECO:0000313" key="4">
    <source>
        <dbReference type="EMBL" id="HIX71686.1"/>
    </source>
</evidence>
<dbReference type="GO" id="GO:0046872">
    <property type="term" value="F:metal ion binding"/>
    <property type="evidence" value="ECO:0007669"/>
    <property type="project" value="UniProtKB-KW"/>
</dbReference>
<sequence length="180" mass="20138">MKKEMDGSERRQILLSLLESSDEPLSGTRLGRKTGVSRQVVVQDMALLRTAGYPILSTGRGYLLDKRSPGGCTRVFKVCHTPEQVEDELQTIVDLGGSIIDVSINHRVYGKVSAPLNIKSRRDTHNFKAELDTSKSTLLSSATSGYHYHTVRADNEEILDEIEEALRAKGYLADYMEYEM</sequence>